<evidence type="ECO:0000313" key="9">
    <source>
        <dbReference type="EMBL" id="PWJ77496.1"/>
    </source>
</evidence>
<evidence type="ECO:0000256" key="4">
    <source>
        <dbReference type="ARBA" id="ARBA00022692"/>
    </source>
</evidence>
<organism evidence="9 10">
    <name type="scientific">Murimonas intestini</name>
    <dbReference type="NCBI Taxonomy" id="1337051"/>
    <lineage>
        <taxon>Bacteria</taxon>
        <taxon>Bacillati</taxon>
        <taxon>Bacillota</taxon>
        <taxon>Clostridia</taxon>
        <taxon>Lachnospirales</taxon>
        <taxon>Lachnospiraceae</taxon>
        <taxon>Murimonas</taxon>
    </lineage>
</organism>
<keyword evidence="3" id="KW-1003">Cell membrane</keyword>
<feature type="domain" description="ABC transmembrane type-1" evidence="8">
    <location>
        <begin position="75"/>
        <end position="286"/>
    </location>
</feature>
<keyword evidence="6 7" id="KW-0472">Membrane</keyword>
<dbReference type="PANTHER" id="PTHR30193:SF1">
    <property type="entry name" value="ABC TRANSPORTER PERMEASE PROTEIN YESP-RELATED"/>
    <property type="match status" value="1"/>
</dbReference>
<feature type="transmembrane region" description="Helical" evidence="7">
    <location>
        <begin position="79"/>
        <end position="100"/>
    </location>
</feature>
<dbReference type="Pfam" id="PF00528">
    <property type="entry name" value="BPD_transp_1"/>
    <property type="match status" value="1"/>
</dbReference>
<dbReference type="CDD" id="cd06261">
    <property type="entry name" value="TM_PBP2"/>
    <property type="match status" value="1"/>
</dbReference>
<name>A0AB73T7D4_9FIRM</name>
<feature type="transmembrane region" description="Helical" evidence="7">
    <location>
        <begin position="265"/>
        <end position="287"/>
    </location>
</feature>
<dbReference type="Proteomes" id="UP000245412">
    <property type="component" value="Unassembled WGS sequence"/>
</dbReference>
<dbReference type="InterPro" id="IPR000515">
    <property type="entry name" value="MetI-like"/>
</dbReference>
<feature type="transmembrane region" description="Helical" evidence="7">
    <location>
        <begin position="112"/>
        <end position="134"/>
    </location>
</feature>
<feature type="transmembrane region" description="Helical" evidence="7">
    <location>
        <begin position="154"/>
        <end position="184"/>
    </location>
</feature>
<sequence length="302" mass="34179">MKKKTKVKKYRRIDYMGLVYIAPWLLGFLLLQLYPFLSSLFYSFTDYQFFNEPSFVGLKNYIKLFTTDPEFYNSLKVTIVYTLYTVPGKLMMALFIAVLLNKNIKRIGLIRTIYYLPSLFGGSVAVAILWKLLFMDDGAINNILLTLHLPKVQWLGNSSTALMTICLLEIWQFGSSMVMFLAALKQVPASLYEAASLDGAGKVKSFFHITLPQISPIIFFNIIMQTITALQNFTSSFVVTGGGPNKGTYVLGMKLYTDAFTYFKMGYASATSWVIFGLILVVTLLLFRFSSGKVYYEDGGDF</sequence>
<comment type="similarity">
    <text evidence="7">Belongs to the binding-protein-dependent transport system permease family.</text>
</comment>
<keyword evidence="4 7" id="KW-0812">Transmembrane</keyword>
<protein>
    <submittedName>
        <fullName evidence="9">Carbohydrate ABC transporter membrane protein 1 (CUT1 family)</fullName>
    </submittedName>
</protein>
<dbReference type="GO" id="GO:0055085">
    <property type="term" value="P:transmembrane transport"/>
    <property type="evidence" value="ECO:0007669"/>
    <property type="project" value="InterPro"/>
</dbReference>
<evidence type="ECO:0000256" key="2">
    <source>
        <dbReference type="ARBA" id="ARBA00022448"/>
    </source>
</evidence>
<dbReference type="EMBL" id="QGGY01000003">
    <property type="protein sequence ID" value="PWJ77496.1"/>
    <property type="molecule type" value="Genomic_DNA"/>
</dbReference>
<keyword evidence="10" id="KW-1185">Reference proteome</keyword>
<comment type="subcellular location">
    <subcellularLocation>
        <location evidence="1 7">Cell membrane</location>
        <topology evidence="1 7">Multi-pass membrane protein</topology>
    </subcellularLocation>
</comment>
<reference evidence="9 10" key="1">
    <citation type="submission" date="2018-05" db="EMBL/GenBank/DDBJ databases">
        <authorList>
            <person name="Goeker M."/>
            <person name="Huntemann M."/>
            <person name="Clum A."/>
            <person name="Pillay M."/>
            <person name="Palaniappan K."/>
            <person name="Varghese N."/>
            <person name="Mikhailova N."/>
            <person name="Stamatis D."/>
            <person name="Reddy T."/>
            <person name="Daum C."/>
            <person name="Shapiro N."/>
            <person name="Ivanova N."/>
            <person name="Kyrpides N."/>
            <person name="Woyke T."/>
        </authorList>
    </citation>
    <scope>NUCLEOTIDE SEQUENCE [LARGE SCALE GENOMIC DNA]</scope>
    <source>
        <strain evidence="9 10">DSM 26524</strain>
    </source>
</reference>
<evidence type="ECO:0000256" key="7">
    <source>
        <dbReference type="RuleBase" id="RU363032"/>
    </source>
</evidence>
<dbReference type="InterPro" id="IPR051393">
    <property type="entry name" value="ABC_transporter_permease"/>
</dbReference>
<evidence type="ECO:0000256" key="3">
    <source>
        <dbReference type="ARBA" id="ARBA00022475"/>
    </source>
</evidence>
<proteinExistence type="inferred from homology"/>
<keyword evidence="5 7" id="KW-1133">Transmembrane helix</keyword>
<gene>
    <name evidence="9" type="ORF">C7383_103341</name>
</gene>
<dbReference type="PANTHER" id="PTHR30193">
    <property type="entry name" value="ABC TRANSPORTER PERMEASE PROTEIN"/>
    <property type="match status" value="1"/>
</dbReference>
<evidence type="ECO:0000256" key="6">
    <source>
        <dbReference type="ARBA" id="ARBA00023136"/>
    </source>
</evidence>
<dbReference type="SUPFAM" id="SSF161098">
    <property type="entry name" value="MetI-like"/>
    <property type="match status" value="1"/>
</dbReference>
<evidence type="ECO:0000313" key="10">
    <source>
        <dbReference type="Proteomes" id="UP000245412"/>
    </source>
</evidence>
<dbReference type="GO" id="GO:0005886">
    <property type="term" value="C:plasma membrane"/>
    <property type="evidence" value="ECO:0007669"/>
    <property type="project" value="UniProtKB-SubCell"/>
</dbReference>
<dbReference type="AlphaFoldDB" id="A0AB73T7D4"/>
<evidence type="ECO:0000256" key="1">
    <source>
        <dbReference type="ARBA" id="ARBA00004651"/>
    </source>
</evidence>
<keyword evidence="2 7" id="KW-0813">Transport</keyword>
<feature type="transmembrane region" description="Helical" evidence="7">
    <location>
        <begin position="205"/>
        <end position="227"/>
    </location>
</feature>
<dbReference type="PROSITE" id="PS50928">
    <property type="entry name" value="ABC_TM1"/>
    <property type="match status" value="1"/>
</dbReference>
<evidence type="ECO:0000259" key="8">
    <source>
        <dbReference type="PROSITE" id="PS50928"/>
    </source>
</evidence>
<evidence type="ECO:0000256" key="5">
    <source>
        <dbReference type="ARBA" id="ARBA00022989"/>
    </source>
</evidence>
<accession>A0AB73T7D4</accession>
<feature type="transmembrane region" description="Helical" evidence="7">
    <location>
        <begin position="21"/>
        <end position="44"/>
    </location>
</feature>
<dbReference type="Gene3D" id="1.10.3720.10">
    <property type="entry name" value="MetI-like"/>
    <property type="match status" value="1"/>
</dbReference>
<dbReference type="InterPro" id="IPR035906">
    <property type="entry name" value="MetI-like_sf"/>
</dbReference>
<comment type="caution">
    <text evidence="9">The sequence shown here is derived from an EMBL/GenBank/DDBJ whole genome shotgun (WGS) entry which is preliminary data.</text>
</comment>